<evidence type="ECO:0000256" key="5">
    <source>
        <dbReference type="ARBA" id="ARBA00023049"/>
    </source>
</evidence>
<keyword evidence="4" id="KW-0862">Zinc</keyword>
<organism evidence="8 9">
    <name type="scientific">Mangrovibacterium diazotrophicum</name>
    <dbReference type="NCBI Taxonomy" id="1261403"/>
    <lineage>
        <taxon>Bacteria</taxon>
        <taxon>Pseudomonadati</taxon>
        <taxon>Bacteroidota</taxon>
        <taxon>Bacteroidia</taxon>
        <taxon>Marinilabiliales</taxon>
        <taxon>Prolixibacteraceae</taxon>
        <taxon>Mangrovibacterium</taxon>
    </lineage>
</organism>
<dbReference type="SUPFAM" id="SSF63411">
    <property type="entry name" value="LuxS/MPP-like metallohydrolase"/>
    <property type="match status" value="2"/>
</dbReference>
<dbReference type="InterPro" id="IPR050626">
    <property type="entry name" value="Peptidase_M16"/>
</dbReference>
<dbReference type="InterPro" id="IPR011249">
    <property type="entry name" value="Metalloenz_LuxS/M16"/>
</dbReference>
<dbReference type="Pfam" id="PF00675">
    <property type="entry name" value="Peptidase_M16"/>
    <property type="match status" value="1"/>
</dbReference>
<dbReference type="Proteomes" id="UP000283387">
    <property type="component" value="Unassembled WGS sequence"/>
</dbReference>
<proteinExistence type="inferred from homology"/>
<dbReference type="GO" id="GO:0006508">
    <property type="term" value="P:proteolysis"/>
    <property type="evidence" value="ECO:0007669"/>
    <property type="project" value="UniProtKB-KW"/>
</dbReference>
<dbReference type="InterPro" id="IPR011765">
    <property type="entry name" value="Pept_M16_N"/>
</dbReference>
<evidence type="ECO:0000256" key="2">
    <source>
        <dbReference type="ARBA" id="ARBA00022670"/>
    </source>
</evidence>
<evidence type="ECO:0000256" key="1">
    <source>
        <dbReference type="ARBA" id="ARBA00007261"/>
    </source>
</evidence>
<accession>A0A419VYV9</accession>
<evidence type="ECO:0000259" key="7">
    <source>
        <dbReference type="Pfam" id="PF05193"/>
    </source>
</evidence>
<dbReference type="Gene3D" id="3.30.830.10">
    <property type="entry name" value="Metalloenzyme, LuxS/M16 peptidase-like"/>
    <property type="match status" value="2"/>
</dbReference>
<dbReference type="OrthoDB" id="9811314at2"/>
<gene>
    <name evidence="8" type="ORF">BC643_3574</name>
</gene>
<evidence type="ECO:0000256" key="3">
    <source>
        <dbReference type="ARBA" id="ARBA00022801"/>
    </source>
</evidence>
<dbReference type="GO" id="GO:0046872">
    <property type="term" value="F:metal ion binding"/>
    <property type="evidence" value="ECO:0007669"/>
    <property type="project" value="InterPro"/>
</dbReference>
<sequence>MIKFSRHRLDNGLDIILYPDYSTPMVALDICYHVGAKHENPNRTGFAHLFEHLMFGGSKNIPDYDVPLQLAGGENNAYTTNDLTNYYLTLPKDNIETGFWLESDRMLELDFSQKSLDVQKNVVIEEFKQRNLNQPYGDVWALLRDLAYKEHPYRWTTIGKEISHIADASLKEVKDFFYRFYAPNNAVLVASGHIDEDKILKLADKWFGCIPTRNVVKPALPAEPKQTEFRELTVERTVPDNVLYLAFHMGDRLNREYYVCDIISDVLSGGNSSRLYLKLVKEQQLFVELDAYISGDHEPGLFIVSGKLSKDTSIEKAKTAIWAELEIMKQDLVDSAELEKVKNKLEANHIYAQMGYMNMAQELATYENIGQAELMNDQLDWYRSITAEEIQQTSQKIFRLENCSQLNYLAK</sequence>
<comment type="similarity">
    <text evidence="1">Belongs to the peptidase M16 family.</text>
</comment>
<dbReference type="RefSeq" id="WP_120274587.1">
    <property type="nucleotide sequence ID" value="NZ_RAPN01000002.1"/>
</dbReference>
<evidence type="ECO:0000313" key="8">
    <source>
        <dbReference type="EMBL" id="RKD88425.1"/>
    </source>
</evidence>
<comment type="caution">
    <text evidence="8">The sequence shown here is derived from an EMBL/GenBank/DDBJ whole genome shotgun (WGS) entry which is preliminary data.</text>
</comment>
<dbReference type="PANTHER" id="PTHR43690">
    <property type="entry name" value="NARDILYSIN"/>
    <property type="match status" value="1"/>
</dbReference>
<keyword evidence="2" id="KW-0645">Protease</keyword>
<dbReference type="GO" id="GO:0008237">
    <property type="term" value="F:metallopeptidase activity"/>
    <property type="evidence" value="ECO:0007669"/>
    <property type="project" value="UniProtKB-KW"/>
</dbReference>
<keyword evidence="9" id="KW-1185">Reference proteome</keyword>
<dbReference type="AlphaFoldDB" id="A0A419VYV9"/>
<dbReference type="InterPro" id="IPR007863">
    <property type="entry name" value="Peptidase_M16_C"/>
</dbReference>
<dbReference type="Pfam" id="PF05193">
    <property type="entry name" value="Peptidase_M16_C"/>
    <property type="match status" value="1"/>
</dbReference>
<feature type="domain" description="Peptidase M16 N-terminal" evidence="6">
    <location>
        <begin position="22"/>
        <end position="134"/>
    </location>
</feature>
<evidence type="ECO:0000256" key="4">
    <source>
        <dbReference type="ARBA" id="ARBA00022833"/>
    </source>
</evidence>
<dbReference type="PANTHER" id="PTHR43690:SF17">
    <property type="entry name" value="PROTEIN YHJJ"/>
    <property type="match status" value="1"/>
</dbReference>
<keyword evidence="3" id="KW-0378">Hydrolase</keyword>
<evidence type="ECO:0000259" key="6">
    <source>
        <dbReference type="Pfam" id="PF00675"/>
    </source>
</evidence>
<keyword evidence="5" id="KW-0482">Metalloprotease</keyword>
<name>A0A419VYV9_9BACT</name>
<reference evidence="8 9" key="1">
    <citation type="submission" date="2018-09" db="EMBL/GenBank/DDBJ databases">
        <title>Genomic Encyclopedia of Archaeal and Bacterial Type Strains, Phase II (KMG-II): from individual species to whole genera.</title>
        <authorList>
            <person name="Goeker M."/>
        </authorList>
    </citation>
    <scope>NUCLEOTIDE SEQUENCE [LARGE SCALE GENOMIC DNA]</scope>
    <source>
        <strain evidence="8 9">DSM 27148</strain>
    </source>
</reference>
<feature type="domain" description="Peptidase M16 C-terminal" evidence="7">
    <location>
        <begin position="169"/>
        <end position="345"/>
    </location>
</feature>
<evidence type="ECO:0000313" key="9">
    <source>
        <dbReference type="Proteomes" id="UP000283387"/>
    </source>
</evidence>
<dbReference type="EMBL" id="RAPN01000002">
    <property type="protein sequence ID" value="RKD88425.1"/>
    <property type="molecule type" value="Genomic_DNA"/>
</dbReference>
<protein>
    <submittedName>
        <fullName evidence="8">Processing peptidase beta subunit</fullName>
    </submittedName>
</protein>